<evidence type="ECO:0000313" key="13">
    <source>
        <dbReference type="EMBL" id="MCO6050561.1"/>
    </source>
</evidence>
<keyword evidence="14" id="KW-1185">Reference proteome</keyword>
<dbReference type="SMART" id="SM00228">
    <property type="entry name" value="PDZ"/>
    <property type="match status" value="1"/>
</dbReference>
<dbReference type="PANTHER" id="PTHR42837:SF2">
    <property type="entry name" value="MEMBRANE METALLOPROTEASE ARASP2, CHLOROPLASTIC-RELATED"/>
    <property type="match status" value="1"/>
</dbReference>
<dbReference type="GO" id="GO:0008237">
    <property type="term" value="F:metallopeptidase activity"/>
    <property type="evidence" value="ECO:0007669"/>
    <property type="project" value="UniProtKB-KW"/>
</dbReference>
<comment type="cofactor">
    <cofactor evidence="1 11">
        <name>Zn(2+)</name>
        <dbReference type="ChEBI" id="CHEBI:29105"/>
    </cofactor>
</comment>
<evidence type="ECO:0000256" key="4">
    <source>
        <dbReference type="ARBA" id="ARBA00022670"/>
    </source>
</evidence>
<dbReference type="InterPro" id="IPR036034">
    <property type="entry name" value="PDZ_sf"/>
</dbReference>
<keyword evidence="9 11" id="KW-0482">Metalloprotease</keyword>
<evidence type="ECO:0000256" key="10">
    <source>
        <dbReference type="ARBA" id="ARBA00023136"/>
    </source>
</evidence>
<dbReference type="EC" id="3.4.24.-" evidence="11"/>
<evidence type="ECO:0000256" key="8">
    <source>
        <dbReference type="ARBA" id="ARBA00022989"/>
    </source>
</evidence>
<dbReference type="Gene3D" id="2.30.42.10">
    <property type="match status" value="1"/>
</dbReference>
<dbReference type="NCBIfam" id="TIGR00054">
    <property type="entry name" value="RIP metalloprotease RseP"/>
    <property type="match status" value="1"/>
</dbReference>
<feature type="transmembrane region" description="Helical" evidence="11">
    <location>
        <begin position="13"/>
        <end position="32"/>
    </location>
</feature>
<dbReference type="Proteomes" id="UP001205906">
    <property type="component" value="Unassembled WGS sequence"/>
</dbReference>
<comment type="caution">
    <text evidence="13">The sequence shown here is derived from an EMBL/GenBank/DDBJ whole genome shotgun (WGS) entry which is preliminary data.</text>
</comment>
<comment type="similarity">
    <text evidence="3 11">Belongs to the peptidase M50B family.</text>
</comment>
<evidence type="ECO:0000256" key="6">
    <source>
        <dbReference type="ARBA" id="ARBA00022801"/>
    </source>
</evidence>
<dbReference type="SUPFAM" id="SSF50156">
    <property type="entry name" value="PDZ domain-like"/>
    <property type="match status" value="1"/>
</dbReference>
<comment type="subcellular location">
    <subcellularLocation>
        <location evidence="2">Membrane</location>
        <topology evidence="2">Multi-pass membrane protein</topology>
    </subcellularLocation>
</comment>
<evidence type="ECO:0000313" key="14">
    <source>
        <dbReference type="Proteomes" id="UP001205906"/>
    </source>
</evidence>
<dbReference type="InterPro" id="IPR008915">
    <property type="entry name" value="Peptidase_M50"/>
</dbReference>
<dbReference type="CDD" id="cd06163">
    <property type="entry name" value="S2P-M50_PDZ_RseP-like"/>
    <property type="match status" value="1"/>
</dbReference>
<evidence type="ECO:0000256" key="7">
    <source>
        <dbReference type="ARBA" id="ARBA00022833"/>
    </source>
</evidence>
<keyword evidence="8 11" id="KW-1133">Transmembrane helix</keyword>
<feature type="transmembrane region" description="Helical" evidence="11">
    <location>
        <begin position="307"/>
        <end position="325"/>
    </location>
</feature>
<dbReference type="Pfam" id="PF02163">
    <property type="entry name" value="Peptidase_M50"/>
    <property type="match status" value="1"/>
</dbReference>
<evidence type="ECO:0000256" key="11">
    <source>
        <dbReference type="RuleBase" id="RU362031"/>
    </source>
</evidence>
<keyword evidence="4" id="KW-0645">Protease</keyword>
<gene>
    <name evidence="13" type="primary">rseP</name>
    <name evidence="13" type="ORF">NGM99_12290</name>
</gene>
<evidence type="ECO:0000256" key="2">
    <source>
        <dbReference type="ARBA" id="ARBA00004141"/>
    </source>
</evidence>
<dbReference type="CDD" id="cd23081">
    <property type="entry name" value="cpPDZ_EcRseP-like"/>
    <property type="match status" value="1"/>
</dbReference>
<dbReference type="EMBL" id="JAMXQS010000006">
    <property type="protein sequence ID" value="MCO6050561.1"/>
    <property type="molecule type" value="Genomic_DNA"/>
</dbReference>
<feature type="domain" description="PDZ" evidence="12">
    <location>
        <begin position="133"/>
        <end position="183"/>
    </location>
</feature>
<dbReference type="PROSITE" id="PS50106">
    <property type="entry name" value="PDZ"/>
    <property type="match status" value="1"/>
</dbReference>
<dbReference type="InterPro" id="IPR041489">
    <property type="entry name" value="PDZ_6"/>
</dbReference>
<feature type="transmembrane region" description="Helical" evidence="11">
    <location>
        <begin position="355"/>
        <end position="373"/>
    </location>
</feature>
<keyword evidence="10 11" id="KW-0472">Membrane</keyword>
<keyword evidence="5 11" id="KW-0812">Transmembrane</keyword>
<dbReference type="RefSeq" id="WP_252819319.1">
    <property type="nucleotide sequence ID" value="NZ_JAMXQS010000006.1"/>
</dbReference>
<evidence type="ECO:0000256" key="9">
    <source>
        <dbReference type="ARBA" id="ARBA00023049"/>
    </source>
</evidence>
<feature type="transmembrane region" description="Helical" evidence="11">
    <location>
        <begin position="120"/>
        <end position="144"/>
    </location>
</feature>
<organism evidence="13 14">
    <name type="scientific">Mesorhizobium liriopis</name>
    <dbReference type="NCBI Taxonomy" id="2953882"/>
    <lineage>
        <taxon>Bacteria</taxon>
        <taxon>Pseudomonadati</taxon>
        <taxon>Pseudomonadota</taxon>
        <taxon>Alphaproteobacteria</taxon>
        <taxon>Hyphomicrobiales</taxon>
        <taxon>Phyllobacteriaceae</taxon>
        <taxon>Mesorhizobium</taxon>
    </lineage>
</organism>
<protein>
    <recommendedName>
        <fullName evidence="11">Zinc metalloprotease</fullName>
        <ecNumber evidence="11">3.4.24.-</ecNumber>
    </recommendedName>
</protein>
<keyword evidence="6 11" id="KW-0378">Hydrolase</keyword>
<dbReference type="InterPro" id="IPR001478">
    <property type="entry name" value="PDZ"/>
</dbReference>
<evidence type="ECO:0000256" key="5">
    <source>
        <dbReference type="ARBA" id="ARBA00022692"/>
    </source>
</evidence>
<proteinExistence type="inferred from homology"/>
<reference evidence="13 14" key="1">
    <citation type="submission" date="2022-06" db="EMBL/GenBank/DDBJ databases">
        <title>Mesorhizobium sp. strain RP14 Genome sequencing and assembly.</title>
        <authorList>
            <person name="Kim I."/>
        </authorList>
    </citation>
    <scope>NUCLEOTIDE SEQUENCE [LARGE SCALE GENOMIC DNA]</scope>
    <source>
        <strain evidence="14">RP14(2022)</strain>
    </source>
</reference>
<keyword evidence="7 11" id="KW-0862">Zinc</keyword>
<name>A0ABT1C6W3_9HYPH</name>
<sequence>MSDVFSSVFGLEGILLGTLVPFLFVLTVVVFVHEMGHYLVGRWCGIGVQAFSIGFGPELIGFNDRRGTRWKLCAVPLGGYVKFVGDMNATSAPDPSQVASLSEEERRVAFHTQPVWKRALTVFAGPAFNFILTIAVFAVMFGLYGRYVLEPVVAEVRPNSPAAVAGFQPGDRFLRVDGAKITNFGDVQRIVSGRAGDAIPFLVARGDREVTLTATPELSAQKDALGNDVKIAVIGVVNSQEVGQPRLIEYSPASAVTEAVRETWHVVERTGQFLSRFVVGREDRCQLGGPVRIADMAGKAAALGFEWLVQLVALLSVGIGILNLLPIPPLDGGHLAFYAVEAVKGRPVSERAMEAVYRVGFMLVLGFMGFVFWNDLFGC</sequence>
<keyword evidence="11" id="KW-0479">Metal-binding</keyword>
<evidence type="ECO:0000259" key="12">
    <source>
        <dbReference type="PROSITE" id="PS50106"/>
    </source>
</evidence>
<dbReference type="PANTHER" id="PTHR42837">
    <property type="entry name" value="REGULATOR OF SIGMA-E PROTEASE RSEP"/>
    <property type="match status" value="1"/>
</dbReference>
<dbReference type="Pfam" id="PF17820">
    <property type="entry name" value="PDZ_6"/>
    <property type="match status" value="1"/>
</dbReference>
<evidence type="ECO:0000256" key="3">
    <source>
        <dbReference type="ARBA" id="ARBA00007931"/>
    </source>
</evidence>
<dbReference type="InterPro" id="IPR004387">
    <property type="entry name" value="Pept_M50_Zn"/>
</dbReference>
<evidence type="ECO:0000256" key="1">
    <source>
        <dbReference type="ARBA" id="ARBA00001947"/>
    </source>
</evidence>
<accession>A0ABT1C6W3</accession>